<reference evidence="10 11" key="1">
    <citation type="submission" date="2023-07" db="EMBL/GenBank/DDBJ databases">
        <title>Genomic Encyclopedia of Type Strains, Phase IV (KMG-IV): sequencing the most valuable type-strain genomes for metagenomic binning, comparative biology and taxonomic classification.</title>
        <authorList>
            <person name="Goeker M."/>
        </authorList>
    </citation>
    <scope>NUCLEOTIDE SEQUENCE [LARGE SCALE GENOMIC DNA]</scope>
    <source>
        <strain evidence="10 11">DSM 22170</strain>
    </source>
</reference>
<keyword evidence="5 7" id="KW-1133">Transmembrane helix</keyword>
<dbReference type="Gene3D" id="3.40.50.300">
    <property type="entry name" value="P-loop containing nucleotide triphosphate hydrolases"/>
    <property type="match status" value="1"/>
</dbReference>
<evidence type="ECO:0000313" key="10">
    <source>
        <dbReference type="EMBL" id="MDR6242830.1"/>
    </source>
</evidence>
<keyword evidence="11" id="KW-1185">Reference proteome</keyword>
<dbReference type="InterPro" id="IPR036640">
    <property type="entry name" value="ABC1_TM_sf"/>
</dbReference>
<dbReference type="InterPro" id="IPR039421">
    <property type="entry name" value="Type_1_exporter"/>
</dbReference>
<organism evidence="10 11">
    <name type="scientific">Paenibacillus hunanensis</name>
    <dbReference type="NCBI Taxonomy" id="539262"/>
    <lineage>
        <taxon>Bacteria</taxon>
        <taxon>Bacillati</taxon>
        <taxon>Bacillota</taxon>
        <taxon>Bacilli</taxon>
        <taxon>Bacillales</taxon>
        <taxon>Paenibacillaceae</taxon>
        <taxon>Paenibacillus</taxon>
    </lineage>
</organism>
<feature type="domain" description="ABC transmembrane type-1" evidence="9">
    <location>
        <begin position="16"/>
        <end position="298"/>
    </location>
</feature>
<evidence type="ECO:0000256" key="5">
    <source>
        <dbReference type="ARBA" id="ARBA00022989"/>
    </source>
</evidence>
<dbReference type="InterPro" id="IPR017871">
    <property type="entry name" value="ABC_transporter-like_CS"/>
</dbReference>
<dbReference type="PROSITE" id="PS50929">
    <property type="entry name" value="ABC_TM1F"/>
    <property type="match status" value="1"/>
</dbReference>
<comment type="caution">
    <text evidence="10">The sequence shown here is derived from an EMBL/GenBank/DDBJ whole genome shotgun (WGS) entry which is preliminary data.</text>
</comment>
<evidence type="ECO:0000256" key="4">
    <source>
        <dbReference type="ARBA" id="ARBA00022840"/>
    </source>
</evidence>
<feature type="domain" description="ABC transporter" evidence="8">
    <location>
        <begin position="356"/>
        <end position="591"/>
    </location>
</feature>
<dbReference type="Pfam" id="PF00664">
    <property type="entry name" value="ABC_membrane"/>
    <property type="match status" value="1"/>
</dbReference>
<dbReference type="InterPro" id="IPR011527">
    <property type="entry name" value="ABC1_TM_dom"/>
</dbReference>
<accession>A0ABU1IU98</accession>
<dbReference type="SMART" id="SM00382">
    <property type="entry name" value="AAA"/>
    <property type="match status" value="1"/>
</dbReference>
<keyword evidence="6 7" id="KW-0472">Membrane</keyword>
<dbReference type="Pfam" id="PF00005">
    <property type="entry name" value="ABC_tran"/>
    <property type="match status" value="1"/>
</dbReference>
<feature type="transmembrane region" description="Helical" evidence="7">
    <location>
        <begin position="243"/>
        <end position="263"/>
    </location>
</feature>
<dbReference type="PANTHER" id="PTHR43394:SF1">
    <property type="entry name" value="ATP-BINDING CASSETTE SUB-FAMILY B MEMBER 10, MITOCHONDRIAL"/>
    <property type="match status" value="1"/>
</dbReference>
<dbReference type="PANTHER" id="PTHR43394">
    <property type="entry name" value="ATP-DEPENDENT PERMEASE MDL1, MITOCHONDRIAL"/>
    <property type="match status" value="1"/>
</dbReference>
<dbReference type="InterPro" id="IPR027417">
    <property type="entry name" value="P-loop_NTPase"/>
</dbReference>
<dbReference type="CDD" id="cd18548">
    <property type="entry name" value="ABC_6TM_Tm287_like"/>
    <property type="match status" value="1"/>
</dbReference>
<dbReference type="Proteomes" id="UP001185028">
    <property type="component" value="Unassembled WGS sequence"/>
</dbReference>
<evidence type="ECO:0000259" key="8">
    <source>
        <dbReference type="PROSITE" id="PS50893"/>
    </source>
</evidence>
<evidence type="ECO:0000256" key="7">
    <source>
        <dbReference type="SAM" id="Phobius"/>
    </source>
</evidence>
<dbReference type="GO" id="GO:0005524">
    <property type="term" value="F:ATP binding"/>
    <property type="evidence" value="ECO:0007669"/>
    <property type="project" value="UniProtKB-KW"/>
</dbReference>
<keyword evidence="3" id="KW-0547">Nucleotide-binding</keyword>
<feature type="transmembrane region" description="Helical" evidence="7">
    <location>
        <begin position="155"/>
        <end position="174"/>
    </location>
</feature>
<evidence type="ECO:0000259" key="9">
    <source>
        <dbReference type="PROSITE" id="PS50929"/>
    </source>
</evidence>
<proteinExistence type="predicted"/>
<dbReference type="InterPro" id="IPR003593">
    <property type="entry name" value="AAA+_ATPase"/>
</dbReference>
<dbReference type="PROSITE" id="PS50893">
    <property type="entry name" value="ABC_TRANSPORTER_2"/>
    <property type="match status" value="1"/>
</dbReference>
<feature type="transmembrane region" description="Helical" evidence="7">
    <location>
        <begin position="275"/>
        <end position="296"/>
    </location>
</feature>
<feature type="transmembrane region" description="Helical" evidence="7">
    <location>
        <begin position="52"/>
        <end position="76"/>
    </location>
</feature>
<dbReference type="SUPFAM" id="SSF90123">
    <property type="entry name" value="ABC transporter transmembrane region"/>
    <property type="match status" value="1"/>
</dbReference>
<sequence>MTRMLRQLRPYYGAAVFILLLTFLQTMSELFLPTLMADIVDTGIAHGNIPYIWRIGSYMLLFAALGMVCSITASYFSARVALGFGRDLRSRVFSHVEHFSLQEFDRIGTASLITRTTNDITQLQQVLTMLLRMMLMAPLMMLGGIIMAVSKQAQLSLIFIVVIPVLGLTIWLIGRRGFPLFKAQQKKLDRLNMVIRENLTGIRVIRAFNRDRYENVRFDGASRDLADTAIRVNKLMALMMPMMMLILDVSIICIVGFGSFQISYGNMQVGDLMAFVQYATQILFSFLMLSMIFIMIPRASASAARVNEVLDMQPDIVDPVATQAASGTVSAVAADMNTRAQPADQANNHPARDVVLEFDGVEFFYPGAEQPALKRISFQARRGEVTAIIGGTGSGKSTLVNLIPRFYDVSAGAIRLNGHDVRELTQERLREGVGYVPQKALLFTGTVADNIRYGKPDATQEQLVHAAQIAQADEFISRMPEGYNSEITQGGSNVSGGQKQRLSIARALVRQPELYIFDDSFSALDFKTDAKLRAALKQETVNATVLMVAQRVSTVRDADQIIVLDEGEIAGIGTHHELMQHSEVYREIVSSQLSEEESA</sequence>
<dbReference type="SUPFAM" id="SSF52540">
    <property type="entry name" value="P-loop containing nucleoside triphosphate hydrolases"/>
    <property type="match status" value="1"/>
</dbReference>
<dbReference type="Gene3D" id="1.20.1560.10">
    <property type="entry name" value="ABC transporter type 1, transmembrane domain"/>
    <property type="match status" value="1"/>
</dbReference>
<dbReference type="EMBL" id="JAVDQH010000002">
    <property type="protein sequence ID" value="MDR6242830.1"/>
    <property type="molecule type" value="Genomic_DNA"/>
</dbReference>
<evidence type="ECO:0000256" key="3">
    <source>
        <dbReference type="ARBA" id="ARBA00022741"/>
    </source>
</evidence>
<evidence type="ECO:0000256" key="1">
    <source>
        <dbReference type="ARBA" id="ARBA00004651"/>
    </source>
</evidence>
<keyword evidence="2 7" id="KW-0812">Transmembrane</keyword>
<evidence type="ECO:0000256" key="2">
    <source>
        <dbReference type="ARBA" id="ARBA00022692"/>
    </source>
</evidence>
<dbReference type="PROSITE" id="PS00211">
    <property type="entry name" value="ABC_TRANSPORTER_1"/>
    <property type="match status" value="1"/>
</dbReference>
<evidence type="ECO:0000256" key="6">
    <source>
        <dbReference type="ARBA" id="ARBA00023136"/>
    </source>
</evidence>
<keyword evidence="4 10" id="KW-0067">ATP-binding</keyword>
<comment type="subcellular location">
    <subcellularLocation>
        <location evidence="1">Cell membrane</location>
        <topology evidence="1">Multi-pass membrane protein</topology>
    </subcellularLocation>
</comment>
<name>A0ABU1IU98_9BACL</name>
<dbReference type="RefSeq" id="WP_188774310.1">
    <property type="nucleotide sequence ID" value="NZ_BMMB01000002.1"/>
</dbReference>
<gene>
    <name evidence="10" type="ORF">JOC58_000714</name>
</gene>
<protein>
    <submittedName>
        <fullName evidence="10">ATP-binding cassette subfamily B protein</fullName>
    </submittedName>
</protein>
<evidence type="ECO:0000313" key="11">
    <source>
        <dbReference type="Proteomes" id="UP001185028"/>
    </source>
</evidence>
<dbReference type="InterPro" id="IPR003439">
    <property type="entry name" value="ABC_transporter-like_ATP-bd"/>
</dbReference>
<feature type="transmembrane region" description="Helical" evidence="7">
    <location>
        <begin position="130"/>
        <end position="149"/>
    </location>
</feature>